<dbReference type="GO" id="GO:0016787">
    <property type="term" value="F:hydrolase activity"/>
    <property type="evidence" value="ECO:0007669"/>
    <property type="project" value="UniProtKB-ARBA"/>
</dbReference>
<dbReference type="SUPFAM" id="SSF53649">
    <property type="entry name" value="Alkaline phosphatase-like"/>
    <property type="match status" value="1"/>
</dbReference>
<dbReference type="Gene3D" id="3.40.720.10">
    <property type="entry name" value="Alkaline Phosphatase, subunit A"/>
    <property type="match status" value="1"/>
</dbReference>
<protein>
    <submittedName>
        <fullName evidence="1">Ectonucleotide pyrophosphatase/phosphodiesterase family member 5</fullName>
    </submittedName>
</protein>
<dbReference type="Proteomes" id="UP000225706">
    <property type="component" value="Unassembled WGS sequence"/>
</dbReference>
<dbReference type="AlphaFoldDB" id="A0A2B4SE43"/>
<gene>
    <name evidence="1" type="primary">ENPP5</name>
    <name evidence="1" type="ORF">AWC38_SpisGene7640</name>
</gene>
<accession>A0A2B4SE43</accession>
<dbReference type="OrthoDB" id="415411at2759"/>
<dbReference type="PANTHER" id="PTHR10151">
    <property type="entry name" value="ECTONUCLEOTIDE PYROPHOSPHATASE/PHOSPHODIESTERASE"/>
    <property type="match status" value="1"/>
</dbReference>
<keyword evidence="2" id="KW-1185">Reference proteome</keyword>
<dbReference type="EMBL" id="LSMT01000098">
    <property type="protein sequence ID" value="PFX27646.1"/>
    <property type="molecule type" value="Genomic_DNA"/>
</dbReference>
<dbReference type="InterPro" id="IPR017850">
    <property type="entry name" value="Alkaline_phosphatase_core_sf"/>
</dbReference>
<sequence length="458" mass="52730">MFTEQSQKHLHKCKMTQYKAALEGRIIPFLSLLILQTSLEYSNGKDPETLIVVSMDGLRWQYIDEGFANTPNLDSIARDGVTAKFIKTVVPSKTWPNHHSFLTGLYPESHGIVSNNFFDPVYQENFVLDYDCSNYDPKFYSASEPIWLTLQKNGGRSGVYFWPGFGGYPQKPSFYEKHALCPVNCSEIDPKDLPNMRNSSNGWPPYLHYMVNHSEPVPNRIDKIIKWLTTDSPPNLILLYSENPDSTGHGFSIKSEQYKAAMEKVDSDTVEYLVNSLKNRDMYDKVNILFVSDHSMTDTSSTKQIFLEDYINIDDFQLVEGGAVGHIWAEDKKIDDIYRNRTSANNVHMRVYKKEDTPAEYHWKHNRRIPPIFVDPDVEWVIRTERSKTRQGNWTVGDHGWPALRSKTYSVFFERGPAFQKGIAGSVTFQHRRPVPSDVVMLITGSCFSYHVERDVNH</sequence>
<dbReference type="Pfam" id="PF01663">
    <property type="entry name" value="Phosphodiest"/>
    <property type="match status" value="1"/>
</dbReference>
<evidence type="ECO:0000313" key="1">
    <source>
        <dbReference type="EMBL" id="PFX27646.1"/>
    </source>
</evidence>
<name>A0A2B4SE43_STYPI</name>
<reference evidence="2" key="1">
    <citation type="journal article" date="2017" name="bioRxiv">
        <title>Comparative analysis of the genomes of Stylophora pistillata and Acropora digitifera provides evidence for extensive differences between species of corals.</title>
        <authorList>
            <person name="Voolstra C.R."/>
            <person name="Li Y."/>
            <person name="Liew Y.J."/>
            <person name="Baumgarten S."/>
            <person name="Zoccola D."/>
            <person name="Flot J.-F."/>
            <person name="Tambutte S."/>
            <person name="Allemand D."/>
            <person name="Aranda M."/>
        </authorList>
    </citation>
    <scope>NUCLEOTIDE SEQUENCE [LARGE SCALE GENOMIC DNA]</scope>
</reference>
<evidence type="ECO:0000313" key="2">
    <source>
        <dbReference type="Proteomes" id="UP000225706"/>
    </source>
</evidence>
<dbReference type="InterPro" id="IPR002591">
    <property type="entry name" value="Phosphodiest/P_Trfase"/>
</dbReference>
<organism evidence="1 2">
    <name type="scientific">Stylophora pistillata</name>
    <name type="common">Smooth cauliflower coral</name>
    <dbReference type="NCBI Taxonomy" id="50429"/>
    <lineage>
        <taxon>Eukaryota</taxon>
        <taxon>Metazoa</taxon>
        <taxon>Cnidaria</taxon>
        <taxon>Anthozoa</taxon>
        <taxon>Hexacorallia</taxon>
        <taxon>Scleractinia</taxon>
        <taxon>Astrocoeniina</taxon>
        <taxon>Pocilloporidae</taxon>
        <taxon>Stylophora</taxon>
    </lineage>
</organism>
<proteinExistence type="predicted"/>
<dbReference type="CDD" id="cd16018">
    <property type="entry name" value="Enpp"/>
    <property type="match status" value="1"/>
</dbReference>
<dbReference type="Gene3D" id="3.30.1360.180">
    <property type="match status" value="1"/>
</dbReference>
<dbReference type="PANTHER" id="PTHR10151:SF120">
    <property type="entry name" value="BIS(5'-ADENOSYL)-TRIPHOSPHATASE"/>
    <property type="match status" value="1"/>
</dbReference>
<comment type="caution">
    <text evidence="1">The sequence shown here is derived from an EMBL/GenBank/DDBJ whole genome shotgun (WGS) entry which is preliminary data.</text>
</comment>